<evidence type="ECO:0000256" key="4">
    <source>
        <dbReference type="ARBA" id="ARBA00022833"/>
    </source>
</evidence>
<dbReference type="Proteomes" id="UP000828390">
    <property type="component" value="Unassembled WGS sequence"/>
</dbReference>
<evidence type="ECO:0000313" key="9">
    <source>
        <dbReference type="Proteomes" id="UP000828390"/>
    </source>
</evidence>
<dbReference type="InterPro" id="IPR036236">
    <property type="entry name" value="Znf_C2H2_sf"/>
</dbReference>
<dbReference type="InterPro" id="IPR013087">
    <property type="entry name" value="Znf_C2H2_type"/>
</dbReference>
<dbReference type="EMBL" id="JAIWYP010000003">
    <property type="protein sequence ID" value="KAH3850335.1"/>
    <property type="molecule type" value="Genomic_DNA"/>
</dbReference>
<dbReference type="Gene3D" id="3.30.160.60">
    <property type="entry name" value="Classic Zinc Finger"/>
    <property type="match status" value="2"/>
</dbReference>
<evidence type="ECO:0000256" key="5">
    <source>
        <dbReference type="PROSITE-ProRule" id="PRU00042"/>
    </source>
</evidence>
<keyword evidence="1" id="KW-0479">Metal-binding</keyword>
<keyword evidence="2" id="KW-0677">Repeat</keyword>
<evidence type="ECO:0000256" key="1">
    <source>
        <dbReference type="ARBA" id="ARBA00022723"/>
    </source>
</evidence>
<dbReference type="GO" id="GO:0005667">
    <property type="term" value="C:transcription regulator complex"/>
    <property type="evidence" value="ECO:0007669"/>
    <property type="project" value="TreeGrafter"/>
</dbReference>
<dbReference type="GO" id="GO:0000785">
    <property type="term" value="C:chromatin"/>
    <property type="evidence" value="ECO:0007669"/>
    <property type="project" value="TreeGrafter"/>
</dbReference>
<dbReference type="AlphaFoldDB" id="A0A9D4R200"/>
<dbReference type="SMART" id="SM00355">
    <property type="entry name" value="ZnF_C2H2"/>
    <property type="match status" value="3"/>
</dbReference>
<comment type="caution">
    <text evidence="8">The sequence shown here is derived from an EMBL/GenBank/DDBJ whole genome shotgun (WGS) entry which is preliminary data.</text>
</comment>
<name>A0A9D4R200_DREPO</name>
<proteinExistence type="predicted"/>
<dbReference type="GO" id="GO:0008270">
    <property type="term" value="F:zinc ion binding"/>
    <property type="evidence" value="ECO:0007669"/>
    <property type="project" value="UniProtKB-KW"/>
</dbReference>
<feature type="compositionally biased region" description="Polar residues" evidence="6">
    <location>
        <begin position="17"/>
        <end position="27"/>
    </location>
</feature>
<evidence type="ECO:0000256" key="6">
    <source>
        <dbReference type="SAM" id="MobiDB-lite"/>
    </source>
</evidence>
<feature type="compositionally biased region" description="Basic and acidic residues" evidence="6">
    <location>
        <begin position="31"/>
        <end position="42"/>
    </location>
</feature>
<feature type="domain" description="C2H2-type" evidence="7">
    <location>
        <begin position="94"/>
        <end position="123"/>
    </location>
</feature>
<feature type="domain" description="C2H2-type" evidence="7">
    <location>
        <begin position="66"/>
        <end position="93"/>
    </location>
</feature>
<keyword evidence="4" id="KW-0862">Zinc</keyword>
<keyword evidence="3 5" id="KW-0863">Zinc-finger</keyword>
<dbReference type="PANTHER" id="PTHR14003">
    <property type="entry name" value="TRANSCRIPTIONAL REPRESSOR PROTEIN YY"/>
    <property type="match status" value="1"/>
</dbReference>
<evidence type="ECO:0000256" key="2">
    <source>
        <dbReference type="ARBA" id="ARBA00022737"/>
    </source>
</evidence>
<dbReference type="SUPFAM" id="SSF57667">
    <property type="entry name" value="beta-beta-alpha zinc fingers"/>
    <property type="match status" value="1"/>
</dbReference>
<dbReference type="GO" id="GO:0031519">
    <property type="term" value="C:PcG protein complex"/>
    <property type="evidence" value="ECO:0007669"/>
    <property type="project" value="TreeGrafter"/>
</dbReference>
<keyword evidence="9" id="KW-1185">Reference proteome</keyword>
<reference evidence="8" key="1">
    <citation type="journal article" date="2019" name="bioRxiv">
        <title>The Genome of the Zebra Mussel, Dreissena polymorpha: A Resource for Invasive Species Research.</title>
        <authorList>
            <person name="McCartney M.A."/>
            <person name="Auch B."/>
            <person name="Kono T."/>
            <person name="Mallez S."/>
            <person name="Zhang Y."/>
            <person name="Obille A."/>
            <person name="Becker A."/>
            <person name="Abrahante J.E."/>
            <person name="Garbe J."/>
            <person name="Badalamenti J.P."/>
            <person name="Herman A."/>
            <person name="Mangelson H."/>
            <person name="Liachko I."/>
            <person name="Sullivan S."/>
            <person name="Sone E.D."/>
            <person name="Koren S."/>
            <person name="Silverstein K.A.T."/>
            <person name="Beckman K.B."/>
            <person name="Gohl D.M."/>
        </authorList>
    </citation>
    <scope>NUCLEOTIDE SEQUENCE</scope>
    <source>
        <strain evidence="8">Duluth1</strain>
        <tissue evidence="8">Whole animal</tissue>
    </source>
</reference>
<accession>A0A9D4R200</accession>
<dbReference type="PROSITE" id="PS00028">
    <property type="entry name" value="ZINC_FINGER_C2H2_1"/>
    <property type="match status" value="2"/>
</dbReference>
<dbReference type="PANTHER" id="PTHR14003:SF26">
    <property type="entry name" value="ZINC FINGER PROTEIN 367"/>
    <property type="match status" value="1"/>
</dbReference>
<gene>
    <name evidence="8" type="ORF">DPMN_092744</name>
</gene>
<dbReference type="GO" id="GO:0000978">
    <property type="term" value="F:RNA polymerase II cis-regulatory region sequence-specific DNA binding"/>
    <property type="evidence" value="ECO:0007669"/>
    <property type="project" value="TreeGrafter"/>
</dbReference>
<dbReference type="PROSITE" id="PS50157">
    <property type="entry name" value="ZINC_FINGER_C2H2_2"/>
    <property type="match status" value="2"/>
</dbReference>
<dbReference type="GO" id="GO:0000981">
    <property type="term" value="F:DNA-binding transcription factor activity, RNA polymerase II-specific"/>
    <property type="evidence" value="ECO:0007669"/>
    <property type="project" value="TreeGrafter"/>
</dbReference>
<protein>
    <recommendedName>
        <fullName evidence="7">C2H2-type domain-containing protein</fullName>
    </recommendedName>
</protein>
<dbReference type="FunFam" id="3.30.160.60:FF:000474">
    <property type="entry name" value="zinc finger protein 367"/>
    <property type="match status" value="1"/>
</dbReference>
<evidence type="ECO:0000313" key="8">
    <source>
        <dbReference type="EMBL" id="KAH3850335.1"/>
    </source>
</evidence>
<feature type="region of interest" description="Disordered" evidence="6">
    <location>
        <begin position="15"/>
        <end position="42"/>
    </location>
</feature>
<dbReference type="Pfam" id="PF00096">
    <property type="entry name" value="zf-C2H2"/>
    <property type="match status" value="2"/>
</dbReference>
<evidence type="ECO:0000256" key="3">
    <source>
        <dbReference type="ARBA" id="ARBA00022771"/>
    </source>
</evidence>
<organism evidence="8 9">
    <name type="scientific">Dreissena polymorpha</name>
    <name type="common">Zebra mussel</name>
    <name type="synonym">Mytilus polymorpha</name>
    <dbReference type="NCBI Taxonomy" id="45954"/>
    <lineage>
        <taxon>Eukaryota</taxon>
        <taxon>Metazoa</taxon>
        <taxon>Spiralia</taxon>
        <taxon>Lophotrochozoa</taxon>
        <taxon>Mollusca</taxon>
        <taxon>Bivalvia</taxon>
        <taxon>Autobranchia</taxon>
        <taxon>Heteroconchia</taxon>
        <taxon>Euheterodonta</taxon>
        <taxon>Imparidentia</taxon>
        <taxon>Neoheterodontei</taxon>
        <taxon>Myida</taxon>
        <taxon>Dreissenoidea</taxon>
        <taxon>Dreissenidae</taxon>
        <taxon>Dreissena</taxon>
    </lineage>
</organism>
<sequence length="348" mass="38079">MYPWSWAEGHSRVAFSPRSSSTSSQEADSIEGDHSGVFRDLNKRGRPRAEKISSLILEGALSANSIRCRICSRVFPREKSLQAHMRTHTGERPYVCDYPGCGKSFCQSGQLKTHQRLHTGEKPFACSVEGCPSRFTHANRHCTEHPYASLRRVSTQEQLKDRLGVIKSSSNQSVTEWLTRHCMQREEMAVAPTQPEKKFKRESSALPPATPIVQVQHIAVTPREDPDNVPMPFITPRSLTNLSSASSFSSATSSVSAASSVSVASSASFPPIQSMPSMFTSSNSVQPAPVTSSLLNSTHCATSLDRPVQMIGSPVKSSFKPGHRPFKKEATDKWVSALALLELAHGVS</sequence>
<evidence type="ECO:0000259" key="7">
    <source>
        <dbReference type="PROSITE" id="PS50157"/>
    </source>
</evidence>
<reference evidence="8" key="2">
    <citation type="submission" date="2020-11" db="EMBL/GenBank/DDBJ databases">
        <authorList>
            <person name="McCartney M.A."/>
            <person name="Auch B."/>
            <person name="Kono T."/>
            <person name="Mallez S."/>
            <person name="Becker A."/>
            <person name="Gohl D.M."/>
            <person name="Silverstein K.A.T."/>
            <person name="Koren S."/>
            <person name="Bechman K.B."/>
            <person name="Herman A."/>
            <person name="Abrahante J.E."/>
            <person name="Garbe J."/>
        </authorList>
    </citation>
    <scope>NUCLEOTIDE SEQUENCE</scope>
    <source>
        <strain evidence="8">Duluth1</strain>
        <tissue evidence="8">Whole animal</tissue>
    </source>
</reference>